<name>A0A1B0GBS1_GLOMM</name>
<dbReference type="AlphaFoldDB" id="A0A1B0GBS1"/>
<dbReference type="Proteomes" id="UP000092444">
    <property type="component" value="Unassembled WGS sequence"/>
</dbReference>
<dbReference type="VEuPathDB" id="VectorBase:GMOY010753"/>
<evidence type="ECO:0000313" key="1">
    <source>
        <dbReference type="EnsemblMetazoa" id="GMOY010753-PA"/>
    </source>
</evidence>
<organism evidence="1 2">
    <name type="scientific">Glossina morsitans morsitans</name>
    <name type="common">Savannah tsetse fly</name>
    <dbReference type="NCBI Taxonomy" id="37546"/>
    <lineage>
        <taxon>Eukaryota</taxon>
        <taxon>Metazoa</taxon>
        <taxon>Ecdysozoa</taxon>
        <taxon>Arthropoda</taxon>
        <taxon>Hexapoda</taxon>
        <taxon>Insecta</taxon>
        <taxon>Pterygota</taxon>
        <taxon>Neoptera</taxon>
        <taxon>Endopterygota</taxon>
        <taxon>Diptera</taxon>
        <taxon>Brachycera</taxon>
        <taxon>Muscomorpha</taxon>
        <taxon>Hippoboscoidea</taxon>
        <taxon>Glossinidae</taxon>
        <taxon>Glossina</taxon>
    </lineage>
</organism>
<sequence length="120" mass="13762">MLCEDTAPTQRSKVRKFIDQVEKRSVSISYHQVAENSSLSDDEALKDYIVNDNKDDDEDFMFSQTVINDMETHLDDNDDFQDYDEDQDPLARVNLATVKLELAIKDDSNSSVLSTLDQYS</sequence>
<keyword evidence="2" id="KW-1185">Reference proteome</keyword>
<protein>
    <submittedName>
        <fullName evidence="1">Uncharacterized protein</fullName>
    </submittedName>
</protein>
<accession>A0A1B0GBS1</accession>
<reference evidence="1" key="1">
    <citation type="submission" date="2020-05" db="UniProtKB">
        <authorList>
            <consortium name="EnsemblMetazoa"/>
        </authorList>
    </citation>
    <scope>IDENTIFICATION</scope>
    <source>
        <strain evidence="1">Yale</strain>
    </source>
</reference>
<proteinExistence type="predicted"/>
<dbReference type="EMBL" id="CCAG010005883">
    <property type="status" value="NOT_ANNOTATED_CDS"/>
    <property type="molecule type" value="Genomic_DNA"/>
</dbReference>
<evidence type="ECO:0000313" key="2">
    <source>
        <dbReference type="Proteomes" id="UP000092444"/>
    </source>
</evidence>
<dbReference type="EnsemblMetazoa" id="GMOY010753-RA">
    <property type="protein sequence ID" value="GMOY010753-PA"/>
    <property type="gene ID" value="GMOY010753"/>
</dbReference>
<dbReference type="STRING" id="37546.A0A1B0GBS1"/>